<feature type="domain" description="DUF7779" evidence="2">
    <location>
        <begin position="256"/>
        <end position="350"/>
    </location>
</feature>
<proteinExistence type="predicted"/>
<feature type="domain" description="NB-ARC" evidence="1">
    <location>
        <begin position="36"/>
        <end position="175"/>
    </location>
</feature>
<sequence>MPRLHNYFLGRDDFLEDLHRMLAPKGTLGGTKPASCLIHGMGGIGKTQAALGYNRAYESDYEYRLWVHAETPTQLAESFNNIAKTILQKEISGPAGSIDVVRSWLESTDSSWLLIFDNVDMQTVDVIELAWPSKSNNRSSAILLTSQIEELKHRTDDIFSLKSLKPEDGASLLLNCLRRDEGQVSSKDQELLEEISEMVGGLPLAIAHIGGYISESKHSLSYFRDFFKERWQGIVWRGKTLAQQHEKHLEIVWDIALQELPANARRLIQILAYLNPDGVPEEWLAKDIADGNGWSIPPGSENIELLEMSRYLNKRCLVSTETVDMYGKDEPVLLIHRSLQLALRLKMDQNPKTRDDIFNHAFSIVRRASPHASRRQIPDPTFWSQFQQSNPHAVSLCNALAASHPPIGGTIGHATLFYDAGFHVWERSNPSTQDGMILLETAEKILNSLEYPPLGALRADIHCMTSMLLESLGLSKRAECLARRQSMYTIREFWLEQYQTGKVNDPDIEILFYNAANELGLSNLQRNDFLEAEAQFDICFKKYKEWGTEDEHPYEYAKYYHNVSFVRMHQARYTEAISIAEKGIALKLKTDGKNSRYYWFQYDLACIMLQAGYLDAALNRHLEVLTGRETVCGKTEEMTLQSLYAVGAMYYHLGRLDESETYFRECISRAKRKRWYEGALARTQFHLAKVLRAQTKDLEEVQNLEDSSREVLQNLLMLDCPEYFKGVSDELALFDWTQPNFDGRWTGRSLLCYVQQASGVI</sequence>
<reference evidence="3" key="2">
    <citation type="journal article" date="2023" name="IMA Fungus">
        <title>Comparative genomic study of the Penicillium genus elucidates a diverse pangenome and 15 lateral gene transfer events.</title>
        <authorList>
            <person name="Petersen C."/>
            <person name="Sorensen T."/>
            <person name="Nielsen M.R."/>
            <person name="Sondergaard T.E."/>
            <person name="Sorensen J.L."/>
            <person name="Fitzpatrick D.A."/>
            <person name="Frisvad J.C."/>
            <person name="Nielsen K.L."/>
        </authorList>
    </citation>
    <scope>NUCLEOTIDE SEQUENCE</scope>
    <source>
        <strain evidence="3">IBT 29677</strain>
    </source>
</reference>
<dbReference type="InterPro" id="IPR011990">
    <property type="entry name" value="TPR-like_helical_dom_sf"/>
</dbReference>
<accession>A0A9W9W1E8</accession>
<dbReference type="EMBL" id="JAPZBU010000006">
    <property type="protein sequence ID" value="KAJ5396786.1"/>
    <property type="molecule type" value="Genomic_DNA"/>
</dbReference>
<dbReference type="OrthoDB" id="6161812at2759"/>
<evidence type="ECO:0000259" key="2">
    <source>
        <dbReference type="Pfam" id="PF25000"/>
    </source>
</evidence>
<dbReference type="PANTHER" id="PTHR35205">
    <property type="entry name" value="NB-ARC AND TPR DOMAIN PROTEIN"/>
    <property type="match status" value="1"/>
</dbReference>
<dbReference type="RefSeq" id="XP_056488838.1">
    <property type="nucleotide sequence ID" value="XM_056629536.1"/>
</dbReference>
<gene>
    <name evidence="3" type="ORF">N7509_004899</name>
</gene>
<dbReference type="GO" id="GO:0043531">
    <property type="term" value="F:ADP binding"/>
    <property type="evidence" value="ECO:0007669"/>
    <property type="project" value="InterPro"/>
</dbReference>
<reference evidence="3" key="1">
    <citation type="submission" date="2022-12" db="EMBL/GenBank/DDBJ databases">
        <authorList>
            <person name="Petersen C."/>
        </authorList>
    </citation>
    <scope>NUCLEOTIDE SEQUENCE</scope>
    <source>
        <strain evidence="3">IBT 29677</strain>
    </source>
</reference>
<keyword evidence="4" id="KW-1185">Reference proteome</keyword>
<dbReference type="GeneID" id="81368516"/>
<dbReference type="SUPFAM" id="SSF48452">
    <property type="entry name" value="TPR-like"/>
    <property type="match status" value="1"/>
</dbReference>
<dbReference type="InterPro" id="IPR056681">
    <property type="entry name" value="DUF7779"/>
</dbReference>
<protein>
    <recommendedName>
        <fullName evidence="5">NB-ARC domain-containing protein</fullName>
    </recommendedName>
</protein>
<dbReference type="Gene3D" id="3.40.50.300">
    <property type="entry name" value="P-loop containing nucleotide triphosphate hydrolases"/>
    <property type="match status" value="1"/>
</dbReference>
<dbReference type="AlphaFoldDB" id="A0A9W9W1E8"/>
<dbReference type="PRINTS" id="PR00364">
    <property type="entry name" value="DISEASERSIST"/>
</dbReference>
<dbReference type="Gene3D" id="1.25.40.10">
    <property type="entry name" value="Tetratricopeptide repeat domain"/>
    <property type="match status" value="1"/>
</dbReference>
<dbReference type="Pfam" id="PF25000">
    <property type="entry name" value="DUF7779"/>
    <property type="match status" value="1"/>
</dbReference>
<dbReference type="PANTHER" id="PTHR35205:SF1">
    <property type="entry name" value="ZU5 DOMAIN-CONTAINING PROTEIN"/>
    <property type="match status" value="1"/>
</dbReference>
<dbReference type="SUPFAM" id="SSF52540">
    <property type="entry name" value="P-loop containing nucleoside triphosphate hydrolases"/>
    <property type="match status" value="1"/>
</dbReference>
<evidence type="ECO:0000313" key="3">
    <source>
        <dbReference type="EMBL" id="KAJ5396786.1"/>
    </source>
</evidence>
<dbReference type="InterPro" id="IPR002182">
    <property type="entry name" value="NB-ARC"/>
</dbReference>
<organism evidence="3 4">
    <name type="scientific">Penicillium cosmopolitanum</name>
    <dbReference type="NCBI Taxonomy" id="1131564"/>
    <lineage>
        <taxon>Eukaryota</taxon>
        <taxon>Fungi</taxon>
        <taxon>Dikarya</taxon>
        <taxon>Ascomycota</taxon>
        <taxon>Pezizomycotina</taxon>
        <taxon>Eurotiomycetes</taxon>
        <taxon>Eurotiomycetidae</taxon>
        <taxon>Eurotiales</taxon>
        <taxon>Aspergillaceae</taxon>
        <taxon>Penicillium</taxon>
    </lineage>
</organism>
<dbReference type="Pfam" id="PF13374">
    <property type="entry name" value="TPR_10"/>
    <property type="match status" value="1"/>
</dbReference>
<dbReference type="Pfam" id="PF00931">
    <property type="entry name" value="NB-ARC"/>
    <property type="match status" value="1"/>
</dbReference>
<evidence type="ECO:0008006" key="5">
    <source>
        <dbReference type="Google" id="ProtNLM"/>
    </source>
</evidence>
<evidence type="ECO:0000259" key="1">
    <source>
        <dbReference type="Pfam" id="PF00931"/>
    </source>
</evidence>
<evidence type="ECO:0000313" key="4">
    <source>
        <dbReference type="Proteomes" id="UP001147747"/>
    </source>
</evidence>
<comment type="caution">
    <text evidence="3">The sequence shown here is derived from an EMBL/GenBank/DDBJ whole genome shotgun (WGS) entry which is preliminary data.</text>
</comment>
<name>A0A9W9W1E8_9EURO</name>
<dbReference type="Proteomes" id="UP001147747">
    <property type="component" value="Unassembled WGS sequence"/>
</dbReference>
<dbReference type="InterPro" id="IPR027417">
    <property type="entry name" value="P-loop_NTPase"/>
</dbReference>